<sequence>MVNSLSEVCLLQVLDSQQVPNKRLKSSTGQGTRSERPTLPRVFSAVAENLYNPASRVLDKLTSSEQSHQATMDPEQRKRTTSTCLSVMSDLSKDDPPHFTVDERNSPSFMTDEINARASYPTDPSLKTYRSRTPPPDFRLPHYASPLHPKNDHTGVKLTPVAQNISKIT</sequence>
<reference evidence="2 3" key="1">
    <citation type="submission" date="2021-06" db="EMBL/GenBank/DDBJ databases">
        <authorList>
            <person name="Palmer J.M."/>
        </authorList>
    </citation>
    <scope>NUCLEOTIDE SEQUENCE [LARGE SCALE GENOMIC DNA]</scope>
    <source>
        <strain evidence="2 3">XR_2019</strain>
        <tissue evidence="2">Muscle</tissue>
    </source>
</reference>
<comment type="caution">
    <text evidence="2">The sequence shown here is derived from an EMBL/GenBank/DDBJ whole genome shotgun (WGS) entry which is preliminary data.</text>
</comment>
<proteinExistence type="predicted"/>
<feature type="compositionally biased region" description="Basic and acidic residues" evidence="1">
    <location>
        <begin position="91"/>
        <end position="105"/>
    </location>
</feature>
<dbReference type="EMBL" id="JAHRIM010030068">
    <property type="protein sequence ID" value="MEQ2264250.1"/>
    <property type="molecule type" value="Genomic_DNA"/>
</dbReference>
<evidence type="ECO:0000313" key="3">
    <source>
        <dbReference type="Proteomes" id="UP001444071"/>
    </source>
</evidence>
<name>A0ABV0W402_9TELE</name>
<organism evidence="2 3">
    <name type="scientific">Xenotaenia resolanae</name>
    <dbReference type="NCBI Taxonomy" id="208358"/>
    <lineage>
        <taxon>Eukaryota</taxon>
        <taxon>Metazoa</taxon>
        <taxon>Chordata</taxon>
        <taxon>Craniata</taxon>
        <taxon>Vertebrata</taxon>
        <taxon>Euteleostomi</taxon>
        <taxon>Actinopterygii</taxon>
        <taxon>Neopterygii</taxon>
        <taxon>Teleostei</taxon>
        <taxon>Neoteleostei</taxon>
        <taxon>Acanthomorphata</taxon>
        <taxon>Ovalentaria</taxon>
        <taxon>Atherinomorphae</taxon>
        <taxon>Cyprinodontiformes</taxon>
        <taxon>Goodeidae</taxon>
        <taxon>Xenotaenia</taxon>
    </lineage>
</organism>
<feature type="region of interest" description="Disordered" evidence="1">
    <location>
        <begin position="62"/>
        <end position="106"/>
    </location>
</feature>
<gene>
    <name evidence="2" type="ORF">XENORESO_013003</name>
</gene>
<keyword evidence="3" id="KW-1185">Reference proteome</keyword>
<dbReference type="Proteomes" id="UP001444071">
    <property type="component" value="Unassembled WGS sequence"/>
</dbReference>
<protein>
    <submittedName>
        <fullName evidence="2">Uncharacterized protein</fullName>
    </submittedName>
</protein>
<accession>A0ABV0W402</accession>
<evidence type="ECO:0000256" key="1">
    <source>
        <dbReference type="SAM" id="MobiDB-lite"/>
    </source>
</evidence>
<evidence type="ECO:0000313" key="2">
    <source>
        <dbReference type="EMBL" id="MEQ2264250.1"/>
    </source>
</evidence>